<evidence type="ECO:0000313" key="2">
    <source>
        <dbReference type="Proteomes" id="UP000026915"/>
    </source>
</evidence>
<dbReference type="InParanoid" id="A0A061FIH1"/>
<dbReference type="EMBL" id="CM001886">
    <property type="protein sequence ID" value="EOY17135.1"/>
    <property type="molecule type" value="Genomic_DNA"/>
</dbReference>
<sequence>MTISTMLADIRESSGRNRVIIWWPSHAYIDHRLWPPSRLTACRRPKGSLDRARSCMRVTLNRSDSRPTLESLNL</sequence>
<proteinExistence type="predicted"/>
<name>A0A061FIH1_THECC</name>
<dbReference type="AlphaFoldDB" id="A0A061FIH1"/>
<dbReference type="Proteomes" id="UP000026915">
    <property type="component" value="Chromosome 8"/>
</dbReference>
<gene>
    <name evidence="1" type="ORF">TCM_036307</name>
</gene>
<reference evidence="1 2" key="1">
    <citation type="journal article" date="2013" name="Genome Biol.">
        <title>The genome sequence of the most widely cultivated cacao type and its use to identify candidate genes regulating pod color.</title>
        <authorList>
            <person name="Motamayor J.C."/>
            <person name="Mockaitis K."/>
            <person name="Schmutz J."/>
            <person name="Haiminen N."/>
            <person name="Iii D.L."/>
            <person name="Cornejo O."/>
            <person name="Findley S.D."/>
            <person name="Zheng P."/>
            <person name="Utro F."/>
            <person name="Royaert S."/>
            <person name="Saski C."/>
            <person name="Jenkins J."/>
            <person name="Podicheti R."/>
            <person name="Zhao M."/>
            <person name="Scheffler B.E."/>
            <person name="Stack J.C."/>
            <person name="Feltus F.A."/>
            <person name="Mustiga G.M."/>
            <person name="Amores F."/>
            <person name="Phillips W."/>
            <person name="Marelli J.P."/>
            <person name="May G.D."/>
            <person name="Shapiro H."/>
            <person name="Ma J."/>
            <person name="Bustamante C.D."/>
            <person name="Schnell R.J."/>
            <person name="Main D."/>
            <person name="Gilbert D."/>
            <person name="Parida L."/>
            <person name="Kuhn D.N."/>
        </authorList>
    </citation>
    <scope>NUCLEOTIDE SEQUENCE [LARGE SCALE GENOMIC DNA]</scope>
    <source>
        <strain evidence="2">cv. Matina 1-6</strain>
    </source>
</reference>
<keyword evidence="2" id="KW-1185">Reference proteome</keyword>
<organism evidence="1 2">
    <name type="scientific">Theobroma cacao</name>
    <name type="common">Cacao</name>
    <name type="synonym">Cocoa</name>
    <dbReference type="NCBI Taxonomy" id="3641"/>
    <lineage>
        <taxon>Eukaryota</taxon>
        <taxon>Viridiplantae</taxon>
        <taxon>Streptophyta</taxon>
        <taxon>Embryophyta</taxon>
        <taxon>Tracheophyta</taxon>
        <taxon>Spermatophyta</taxon>
        <taxon>Magnoliopsida</taxon>
        <taxon>eudicotyledons</taxon>
        <taxon>Gunneridae</taxon>
        <taxon>Pentapetalae</taxon>
        <taxon>rosids</taxon>
        <taxon>malvids</taxon>
        <taxon>Malvales</taxon>
        <taxon>Malvaceae</taxon>
        <taxon>Byttnerioideae</taxon>
        <taxon>Theobroma</taxon>
    </lineage>
</organism>
<dbReference type="HOGENOM" id="CLU_2692752_0_0_1"/>
<protein>
    <submittedName>
        <fullName evidence="1">Uncharacterized protein</fullName>
    </submittedName>
</protein>
<evidence type="ECO:0000313" key="1">
    <source>
        <dbReference type="EMBL" id="EOY17135.1"/>
    </source>
</evidence>
<accession>A0A061FIH1</accession>
<dbReference type="Gramene" id="EOY17135">
    <property type="protein sequence ID" value="EOY17135"/>
    <property type="gene ID" value="TCM_036307"/>
</dbReference>